<dbReference type="PANTHER" id="PTHR43298:SF2">
    <property type="entry name" value="FMN_FAD EXPORTER YEEO-RELATED"/>
    <property type="match status" value="1"/>
</dbReference>
<evidence type="ECO:0000256" key="9">
    <source>
        <dbReference type="ARBA" id="ARBA00022989"/>
    </source>
</evidence>
<evidence type="ECO:0000256" key="8">
    <source>
        <dbReference type="ARBA" id="ARBA00022692"/>
    </source>
</evidence>
<evidence type="ECO:0000256" key="4">
    <source>
        <dbReference type="ARBA" id="ARBA00020268"/>
    </source>
</evidence>
<dbReference type="GO" id="GO:0015297">
    <property type="term" value="F:antiporter activity"/>
    <property type="evidence" value="ECO:0007669"/>
    <property type="project" value="UniProtKB-KW"/>
</dbReference>
<dbReference type="OrthoDB" id="9776324at2"/>
<feature type="transmembrane region" description="Helical" evidence="13">
    <location>
        <begin position="186"/>
        <end position="202"/>
    </location>
</feature>
<keyword evidence="5" id="KW-0813">Transport</keyword>
<comment type="subcellular location">
    <subcellularLocation>
        <location evidence="2">Cell membrane</location>
        <topology evidence="2">Multi-pass membrane protein</topology>
    </subcellularLocation>
</comment>
<dbReference type="GO" id="GO:0042910">
    <property type="term" value="F:xenobiotic transmembrane transporter activity"/>
    <property type="evidence" value="ECO:0007669"/>
    <property type="project" value="InterPro"/>
</dbReference>
<keyword evidence="11 13" id="KW-0472">Membrane</keyword>
<feature type="transmembrane region" description="Helical" evidence="13">
    <location>
        <begin position="406"/>
        <end position="430"/>
    </location>
</feature>
<feature type="transmembrane region" description="Helical" evidence="13">
    <location>
        <begin position="208"/>
        <end position="232"/>
    </location>
</feature>
<comment type="similarity">
    <text evidence="3">Belongs to the multi antimicrobial extrusion (MATE) (TC 2.A.66.1) family.</text>
</comment>
<evidence type="ECO:0000256" key="11">
    <source>
        <dbReference type="ARBA" id="ARBA00023136"/>
    </source>
</evidence>
<evidence type="ECO:0000256" key="1">
    <source>
        <dbReference type="ARBA" id="ARBA00003408"/>
    </source>
</evidence>
<dbReference type="GO" id="GO:0005886">
    <property type="term" value="C:plasma membrane"/>
    <property type="evidence" value="ECO:0007669"/>
    <property type="project" value="UniProtKB-SubCell"/>
</dbReference>
<evidence type="ECO:0000256" key="13">
    <source>
        <dbReference type="SAM" id="Phobius"/>
    </source>
</evidence>
<keyword evidence="6" id="KW-0050">Antiport</keyword>
<keyword evidence="8 13" id="KW-0812">Transmembrane</keyword>
<evidence type="ECO:0000256" key="10">
    <source>
        <dbReference type="ARBA" id="ARBA00023065"/>
    </source>
</evidence>
<feature type="transmembrane region" description="Helical" evidence="13">
    <location>
        <begin position="305"/>
        <end position="323"/>
    </location>
</feature>
<feature type="transmembrane region" description="Helical" evidence="13">
    <location>
        <begin position="76"/>
        <end position="100"/>
    </location>
</feature>
<dbReference type="AlphaFoldDB" id="A0A212QN71"/>
<gene>
    <name evidence="14" type="ORF">SAMN02746019_00026170</name>
</gene>
<evidence type="ECO:0000256" key="3">
    <source>
        <dbReference type="ARBA" id="ARBA00010199"/>
    </source>
</evidence>
<protein>
    <recommendedName>
        <fullName evidence="4">Probable multidrug resistance protein NorM</fullName>
    </recommendedName>
    <alternativeName>
        <fullName evidence="12">Multidrug-efflux transporter</fullName>
    </alternativeName>
</protein>
<dbReference type="InParanoid" id="A0A212QN71"/>
<reference evidence="15" key="1">
    <citation type="submission" date="2017-06" db="EMBL/GenBank/DDBJ databases">
        <authorList>
            <person name="Varghese N."/>
            <person name="Submissions S."/>
        </authorList>
    </citation>
    <scope>NUCLEOTIDE SEQUENCE [LARGE SCALE GENOMIC DNA]</scope>
    <source>
        <strain evidence="15">JAD2</strain>
    </source>
</reference>
<evidence type="ECO:0000313" key="14">
    <source>
        <dbReference type="EMBL" id="SNB60814.1"/>
    </source>
</evidence>
<feature type="transmembrane region" description="Helical" evidence="13">
    <location>
        <begin position="112"/>
        <end position="133"/>
    </location>
</feature>
<dbReference type="Proteomes" id="UP000197025">
    <property type="component" value="Unassembled WGS sequence"/>
</dbReference>
<feature type="transmembrane region" description="Helical" evidence="13">
    <location>
        <begin position="436"/>
        <end position="456"/>
    </location>
</feature>
<evidence type="ECO:0000256" key="7">
    <source>
        <dbReference type="ARBA" id="ARBA00022475"/>
    </source>
</evidence>
<name>A0A212QN71_9CHLR</name>
<proteinExistence type="inferred from homology"/>
<dbReference type="NCBIfam" id="TIGR00797">
    <property type="entry name" value="matE"/>
    <property type="match status" value="1"/>
</dbReference>
<keyword evidence="9 13" id="KW-1133">Transmembrane helix</keyword>
<evidence type="ECO:0000256" key="5">
    <source>
        <dbReference type="ARBA" id="ARBA00022448"/>
    </source>
</evidence>
<dbReference type="RefSeq" id="WP_088570426.1">
    <property type="nucleotide sequence ID" value="NZ_FYEK01000012.1"/>
</dbReference>
<sequence>MPHRDVKRAPSALGISWKARIHPCAPGTQTIRVVLRLAGPAALEQLLNIVVDWTDAYLAGHLGTVALAAVGLSGQVIYLVAAFFGALGVGATALVARAIGARDPEQAGRITVQALLSAGLLGIGGALFALLSGPALFRGLGAEPAVEHAAATYLGWVAPSFPAMAVLFVGNAALRGAGDTLTPMRTWAVVVFTNALLAWALVGPWSPWHVGVAGLGMAAACARALGAGLVLIRLWQGTSVLRLPHRWPGLEWGLVRRILNVGLPTGLEQLLLQLALLQLTGVITGLGTAAYAAHQVGLRVMSLSFLPGWGFAVAASTLTGQALGARRPEEGKRAVLVALLLALGLMGSLGLTLALAGPLLVAWFTEDPAVIAQGTAALRITALIQPVMAVSFVFSGALRGAGDTRYTLLVTAASIWMVRLPVAVLLAHGLGWGLPGAWLGMFADFAVRALLFGYRFRSGAWQRIRV</sequence>
<evidence type="ECO:0000256" key="2">
    <source>
        <dbReference type="ARBA" id="ARBA00004651"/>
    </source>
</evidence>
<feature type="transmembrane region" description="Helical" evidence="13">
    <location>
        <begin position="153"/>
        <end position="174"/>
    </location>
</feature>
<organism evidence="14 15">
    <name type="scientific">Thermoflexus hugenholtzii JAD2</name>
    <dbReference type="NCBI Taxonomy" id="877466"/>
    <lineage>
        <taxon>Bacteria</taxon>
        <taxon>Bacillati</taxon>
        <taxon>Chloroflexota</taxon>
        <taxon>Thermoflexia</taxon>
        <taxon>Thermoflexales</taxon>
        <taxon>Thermoflexaceae</taxon>
        <taxon>Thermoflexus</taxon>
    </lineage>
</organism>
<dbReference type="InterPro" id="IPR050222">
    <property type="entry name" value="MATE_MdtK"/>
</dbReference>
<dbReference type="GO" id="GO:0006811">
    <property type="term" value="P:monoatomic ion transport"/>
    <property type="evidence" value="ECO:0007669"/>
    <property type="project" value="UniProtKB-KW"/>
</dbReference>
<dbReference type="FunCoup" id="A0A212QN71">
    <property type="interactions" value="44"/>
</dbReference>
<keyword evidence="10" id="KW-0406">Ion transport</keyword>
<accession>A0A212QN71</accession>
<evidence type="ECO:0000256" key="6">
    <source>
        <dbReference type="ARBA" id="ARBA00022449"/>
    </source>
</evidence>
<dbReference type="PIRSF" id="PIRSF006603">
    <property type="entry name" value="DinF"/>
    <property type="match status" value="1"/>
</dbReference>
<dbReference type="CDD" id="cd13137">
    <property type="entry name" value="MATE_NorM_like"/>
    <property type="match status" value="1"/>
</dbReference>
<evidence type="ECO:0000256" key="12">
    <source>
        <dbReference type="ARBA" id="ARBA00031636"/>
    </source>
</evidence>
<dbReference type="Pfam" id="PF01554">
    <property type="entry name" value="MatE"/>
    <property type="match status" value="2"/>
</dbReference>
<keyword evidence="15" id="KW-1185">Reference proteome</keyword>
<feature type="transmembrane region" description="Helical" evidence="13">
    <location>
        <begin position="376"/>
        <end position="394"/>
    </location>
</feature>
<feature type="transmembrane region" description="Helical" evidence="13">
    <location>
        <begin position="335"/>
        <end position="364"/>
    </location>
</feature>
<dbReference type="InterPro" id="IPR048279">
    <property type="entry name" value="MdtK-like"/>
</dbReference>
<dbReference type="EMBL" id="FYEK01000012">
    <property type="protein sequence ID" value="SNB60814.1"/>
    <property type="molecule type" value="Genomic_DNA"/>
</dbReference>
<keyword evidence="7" id="KW-1003">Cell membrane</keyword>
<dbReference type="InterPro" id="IPR002528">
    <property type="entry name" value="MATE_fam"/>
</dbReference>
<evidence type="ECO:0000313" key="15">
    <source>
        <dbReference type="Proteomes" id="UP000197025"/>
    </source>
</evidence>
<comment type="function">
    <text evidence="1">Multidrug efflux pump.</text>
</comment>
<feature type="transmembrane region" description="Helical" evidence="13">
    <location>
        <begin position="270"/>
        <end position="293"/>
    </location>
</feature>
<dbReference type="PANTHER" id="PTHR43298">
    <property type="entry name" value="MULTIDRUG RESISTANCE PROTEIN NORM-RELATED"/>
    <property type="match status" value="1"/>
</dbReference>